<feature type="compositionally biased region" description="Acidic residues" evidence="1">
    <location>
        <begin position="376"/>
        <end position="394"/>
    </location>
</feature>
<evidence type="ECO:0008006" key="4">
    <source>
        <dbReference type="Google" id="ProtNLM"/>
    </source>
</evidence>
<organism evidence="2 3">
    <name type="scientific">Coptis chinensis</name>
    <dbReference type="NCBI Taxonomy" id="261450"/>
    <lineage>
        <taxon>Eukaryota</taxon>
        <taxon>Viridiplantae</taxon>
        <taxon>Streptophyta</taxon>
        <taxon>Embryophyta</taxon>
        <taxon>Tracheophyta</taxon>
        <taxon>Spermatophyta</taxon>
        <taxon>Magnoliopsida</taxon>
        <taxon>Ranunculales</taxon>
        <taxon>Ranunculaceae</taxon>
        <taxon>Coptidoideae</taxon>
        <taxon>Coptis</taxon>
    </lineage>
</organism>
<sequence length="394" mass="43991">MNCMAELLLTEKLNIETRQNNLVHNEVVNQAFSLIHANGNNRGGYNGIGYRGGFNGGYRGNSNCRYRGGNNNGYRGGSNGYKGRGISTGSNEMSSRASNEPSIGSGVDATTTTTTTSMKRKSDDIAWEWGECRDPNNRNFVWYLLCDKRMSGGINRLKEHLVHKKGNVMSCPNVTIEIQKKVNATLQQVRKKKLDKTRIQGILKIQDEDVDEVKEQEIFNGGGNRSQGISIGGAKKRKVIDNVKGPLDRLLPTDKFKQITLDKTNPHKQALKKITWNKITKEAIQRKVGDSDSDPILLKDENDDWIIPSETQLEEFLMEGDDLTWEQVRAVRGANIDVGPSTRNRTRNSVTIHDEADEDDEVDLEENGEGSRYDDVNESAADDIDIDIEAGDDQ</sequence>
<proteinExistence type="predicted"/>
<gene>
    <name evidence="2" type="ORF">IFM89_039479</name>
</gene>
<dbReference type="EMBL" id="JADFTS010000003">
    <property type="protein sequence ID" value="KAF9618044.1"/>
    <property type="molecule type" value="Genomic_DNA"/>
</dbReference>
<evidence type="ECO:0000313" key="3">
    <source>
        <dbReference type="Proteomes" id="UP000631114"/>
    </source>
</evidence>
<feature type="region of interest" description="Disordered" evidence="1">
    <location>
        <begin position="337"/>
        <end position="394"/>
    </location>
</feature>
<dbReference type="Proteomes" id="UP000631114">
    <property type="component" value="Unassembled WGS sequence"/>
</dbReference>
<evidence type="ECO:0000313" key="2">
    <source>
        <dbReference type="EMBL" id="KAF9618044.1"/>
    </source>
</evidence>
<feature type="region of interest" description="Disordered" evidence="1">
    <location>
        <begin position="75"/>
        <end position="117"/>
    </location>
</feature>
<feature type="compositionally biased region" description="Acidic residues" evidence="1">
    <location>
        <begin position="355"/>
        <end position="368"/>
    </location>
</feature>
<reference evidence="2 3" key="1">
    <citation type="submission" date="2020-10" db="EMBL/GenBank/DDBJ databases">
        <title>The Coptis chinensis genome and diversification of protoberbering-type alkaloids.</title>
        <authorList>
            <person name="Wang B."/>
            <person name="Shu S."/>
            <person name="Song C."/>
            <person name="Liu Y."/>
        </authorList>
    </citation>
    <scope>NUCLEOTIDE SEQUENCE [LARGE SCALE GENOMIC DNA]</scope>
    <source>
        <strain evidence="2">HL-2020</strain>
        <tissue evidence="2">Leaf</tissue>
    </source>
</reference>
<protein>
    <recommendedName>
        <fullName evidence="4">BED-type domain-containing protein</fullName>
    </recommendedName>
</protein>
<comment type="caution">
    <text evidence="2">The sequence shown here is derived from an EMBL/GenBank/DDBJ whole genome shotgun (WGS) entry which is preliminary data.</text>
</comment>
<accession>A0A835IIY9</accession>
<dbReference type="PANTHER" id="PTHR46951">
    <property type="entry name" value="BED-TYPE DOMAIN-CONTAINING PROTEIN"/>
    <property type="match status" value="1"/>
</dbReference>
<keyword evidence="3" id="KW-1185">Reference proteome</keyword>
<dbReference type="AlphaFoldDB" id="A0A835IIY9"/>
<feature type="compositionally biased region" description="Polar residues" evidence="1">
    <location>
        <begin position="341"/>
        <end position="351"/>
    </location>
</feature>
<name>A0A835IIY9_9MAGN</name>
<dbReference type="OrthoDB" id="2012664at2759"/>
<feature type="compositionally biased region" description="Polar residues" evidence="1">
    <location>
        <begin position="87"/>
        <end position="102"/>
    </location>
</feature>
<dbReference type="PANTHER" id="PTHR46951:SF2">
    <property type="entry name" value="BED-TYPE DOMAIN-CONTAINING PROTEIN"/>
    <property type="match status" value="1"/>
</dbReference>
<evidence type="ECO:0000256" key="1">
    <source>
        <dbReference type="SAM" id="MobiDB-lite"/>
    </source>
</evidence>